<dbReference type="EMBL" id="KV426095">
    <property type="protein sequence ID" value="KZV88650.1"/>
    <property type="molecule type" value="Genomic_DNA"/>
</dbReference>
<organism evidence="2 3">
    <name type="scientific">Exidia glandulosa HHB12029</name>
    <dbReference type="NCBI Taxonomy" id="1314781"/>
    <lineage>
        <taxon>Eukaryota</taxon>
        <taxon>Fungi</taxon>
        <taxon>Dikarya</taxon>
        <taxon>Basidiomycota</taxon>
        <taxon>Agaricomycotina</taxon>
        <taxon>Agaricomycetes</taxon>
        <taxon>Auriculariales</taxon>
        <taxon>Exidiaceae</taxon>
        <taxon>Exidia</taxon>
    </lineage>
</organism>
<accession>A0A165F9V4</accession>
<protein>
    <submittedName>
        <fullName evidence="2">Uncharacterized protein</fullName>
    </submittedName>
</protein>
<name>A0A165F9V4_EXIGL</name>
<dbReference type="Proteomes" id="UP000077266">
    <property type="component" value="Unassembled WGS sequence"/>
</dbReference>
<reference evidence="2 3" key="1">
    <citation type="journal article" date="2016" name="Mol. Biol. Evol.">
        <title>Comparative Genomics of Early-Diverging Mushroom-Forming Fungi Provides Insights into the Origins of Lignocellulose Decay Capabilities.</title>
        <authorList>
            <person name="Nagy L.G."/>
            <person name="Riley R."/>
            <person name="Tritt A."/>
            <person name="Adam C."/>
            <person name="Daum C."/>
            <person name="Floudas D."/>
            <person name="Sun H."/>
            <person name="Yadav J.S."/>
            <person name="Pangilinan J."/>
            <person name="Larsson K.H."/>
            <person name="Matsuura K."/>
            <person name="Barry K."/>
            <person name="Labutti K."/>
            <person name="Kuo R."/>
            <person name="Ohm R.A."/>
            <person name="Bhattacharya S.S."/>
            <person name="Shirouzu T."/>
            <person name="Yoshinaga Y."/>
            <person name="Martin F.M."/>
            <person name="Grigoriev I.V."/>
            <person name="Hibbett D.S."/>
        </authorList>
    </citation>
    <scope>NUCLEOTIDE SEQUENCE [LARGE SCALE GENOMIC DNA]</scope>
    <source>
        <strain evidence="2 3">HHB12029</strain>
    </source>
</reference>
<feature type="region of interest" description="Disordered" evidence="1">
    <location>
        <begin position="1"/>
        <end position="142"/>
    </location>
</feature>
<feature type="region of interest" description="Disordered" evidence="1">
    <location>
        <begin position="173"/>
        <end position="196"/>
    </location>
</feature>
<evidence type="ECO:0000256" key="1">
    <source>
        <dbReference type="SAM" id="MobiDB-lite"/>
    </source>
</evidence>
<sequence>MTDIKTSPAPSTPRKGKGQPKRQDKKPSTPETRTIALNVTPPAPAEEDKKTQQPRSNVLRKPRGNSASPEPRERGDPSPGPSNPGAGPPGAKTAGKAGRKGEQALLSPDATVSDRNRPPSPVGAPLSRISSRSSNAKDAKPIPVLGRDSRVIIDEDKGDARIAVTVRHIRFGRLKPPKGVDPKPEKGGKGNQKLKQDQRDWGCLLVFDFVFSPASSDRFTDATVSIEFEHVKESTGRVPVIQAVEPSSEVKDSFSSMTEGKSYAGTVRLGAQIAGVSTEAAKIGITRRVTRVITDYRSAQGNGVGTPRAKFTYVENKSSKSGIKGSYVAGVILACHGGPFAMSVKVDASSGSGLFGWFGGHTELRGQMDVQNMYIVGDVPADNFGIDTSLLDFPQQY</sequence>
<evidence type="ECO:0000313" key="2">
    <source>
        <dbReference type="EMBL" id="KZV88650.1"/>
    </source>
</evidence>
<dbReference type="AlphaFoldDB" id="A0A165F9V4"/>
<feature type="compositionally biased region" description="Low complexity" evidence="1">
    <location>
        <begin position="83"/>
        <end position="96"/>
    </location>
</feature>
<dbReference type="InParanoid" id="A0A165F9V4"/>
<proteinExistence type="predicted"/>
<feature type="compositionally biased region" description="Basic and acidic residues" evidence="1">
    <location>
        <begin position="178"/>
        <end position="196"/>
    </location>
</feature>
<evidence type="ECO:0000313" key="3">
    <source>
        <dbReference type="Proteomes" id="UP000077266"/>
    </source>
</evidence>
<keyword evidence="3" id="KW-1185">Reference proteome</keyword>
<gene>
    <name evidence="2" type="ORF">EXIGLDRAFT_839108</name>
</gene>